<dbReference type="Gene3D" id="3.40.50.920">
    <property type="match status" value="1"/>
</dbReference>
<dbReference type="Pfam" id="PF02780">
    <property type="entry name" value="Transketolase_C"/>
    <property type="match status" value="1"/>
</dbReference>
<dbReference type="PANTHER" id="PTHR42980:SF1">
    <property type="entry name" value="2-OXOISOVALERATE DEHYDROGENASE SUBUNIT BETA, MITOCHONDRIAL"/>
    <property type="match status" value="1"/>
</dbReference>
<sequence>MLRIARFDQIVNEAAKYRPSPEFRVQWSTERLLSSRKHVAGDPENTKGLPEDSLKTSEPEHCGSLTIRMPAGAVGHGGLYHSQSPEAYFTHCPGLNVVVPRGPRQAKGLLLAAVRSPDPTLVLEPKVLYRQAVEDVPVDDFELPIGKAEVLKEGTDVTLIGWGNQVNRLLQAAQLAEKQGISCEVLDLQSLVPWDEETVIASVEKTGRCVLAHEAPKTCGFGAELAATLQDKCFLKLEALGIAIGDLAGTCPESLRLGLAARGRCAKLKLI</sequence>
<comment type="caution">
    <text evidence="8">The sequence shown here is derived from an EMBL/GenBank/DDBJ whole genome shotgun (WGS) entry which is preliminary data.</text>
</comment>
<evidence type="ECO:0000256" key="3">
    <source>
        <dbReference type="ARBA" id="ARBA00023002"/>
    </source>
</evidence>
<dbReference type="GO" id="GO:0007584">
    <property type="term" value="P:response to nutrient"/>
    <property type="evidence" value="ECO:0007669"/>
    <property type="project" value="TreeGrafter"/>
</dbReference>
<dbReference type="SUPFAM" id="SSF52518">
    <property type="entry name" value="Thiamin diphosphate-binding fold (THDP-binding)"/>
    <property type="match status" value="1"/>
</dbReference>
<dbReference type="InterPro" id="IPR033248">
    <property type="entry name" value="Transketolase_C"/>
</dbReference>
<protein>
    <recommendedName>
        <fullName evidence="2">3-methyl-2-oxobutanoate dehydrogenase (2-methylpropanoyl-transferring)</fullName>
        <ecNumber evidence="2">1.2.4.4</ecNumber>
    </recommendedName>
</protein>
<comment type="cofactor">
    <cofactor evidence="1">
        <name>thiamine diphosphate</name>
        <dbReference type="ChEBI" id="CHEBI:58937"/>
    </cofactor>
</comment>
<dbReference type="SUPFAM" id="SSF52922">
    <property type="entry name" value="TK C-terminal domain-like"/>
    <property type="match status" value="1"/>
</dbReference>
<gene>
    <name evidence="8" type="ORF">C1SCF055_LOCUS26382</name>
</gene>
<dbReference type="InterPro" id="IPR005475">
    <property type="entry name" value="Transketolase-like_Pyr-bd"/>
</dbReference>
<dbReference type="PANTHER" id="PTHR42980">
    <property type="entry name" value="2-OXOISOVALERATE DEHYDROGENASE SUBUNIT BETA-RELATED"/>
    <property type="match status" value="1"/>
</dbReference>
<evidence type="ECO:0000259" key="7">
    <source>
        <dbReference type="Pfam" id="PF02780"/>
    </source>
</evidence>
<dbReference type="OrthoDB" id="878at2759"/>
<keyword evidence="3" id="KW-0560">Oxidoreductase</keyword>
<dbReference type="EMBL" id="CAMXCT020002757">
    <property type="protein sequence ID" value="CAL1153623.1"/>
    <property type="molecule type" value="Genomic_DNA"/>
</dbReference>
<dbReference type="EC" id="1.2.4.4" evidence="2"/>
<dbReference type="Gene3D" id="3.40.50.970">
    <property type="match status" value="1"/>
</dbReference>
<evidence type="ECO:0000256" key="2">
    <source>
        <dbReference type="ARBA" id="ARBA00012277"/>
    </source>
</evidence>
<comment type="catalytic activity">
    <reaction evidence="4">
        <text>N(6)-[(R)-lipoyl]-L-lysyl-[protein] + 3-methyl-2-oxobutanoate + H(+) = N(6)-[(R)-S(8)-2-methylpropanoyldihydrolipoyl]-L-lysyl-[protein] + CO2</text>
        <dbReference type="Rhea" id="RHEA:13457"/>
        <dbReference type="Rhea" id="RHEA-COMP:10474"/>
        <dbReference type="Rhea" id="RHEA-COMP:10497"/>
        <dbReference type="ChEBI" id="CHEBI:11851"/>
        <dbReference type="ChEBI" id="CHEBI:15378"/>
        <dbReference type="ChEBI" id="CHEBI:16526"/>
        <dbReference type="ChEBI" id="CHEBI:83099"/>
        <dbReference type="ChEBI" id="CHEBI:83142"/>
        <dbReference type="EC" id="1.2.4.4"/>
    </reaction>
    <physiologicalReaction direction="left-to-right" evidence="4">
        <dbReference type="Rhea" id="RHEA:13458"/>
    </physiologicalReaction>
</comment>
<dbReference type="InterPro" id="IPR029061">
    <property type="entry name" value="THDP-binding"/>
</dbReference>
<evidence type="ECO:0000256" key="4">
    <source>
        <dbReference type="ARBA" id="ARBA00051764"/>
    </source>
</evidence>
<feature type="region of interest" description="Disordered" evidence="5">
    <location>
        <begin position="36"/>
        <end position="58"/>
    </location>
</feature>
<dbReference type="GO" id="GO:0003863">
    <property type="term" value="F:branched-chain 2-oxo acid dehydrogenase activity"/>
    <property type="evidence" value="ECO:0007669"/>
    <property type="project" value="UniProtKB-EC"/>
</dbReference>
<dbReference type="AlphaFoldDB" id="A0A9P1G4Z5"/>
<feature type="domain" description="Transketolase-like pyrimidine-binding" evidence="6">
    <location>
        <begin position="62"/>
        <end position="130"/>
    </location>
</feature>
<dbReference type="Proteomes" id="UP001152797">
    <property type="component" value="Unassembled WGS sequence"/>
</dbReference>
<dbReference type="Pfam" id="PF02779">
    <property type="entry name" value="Transket_pyr"/>
    <property type="match status" value="1"/>
</dbReference>
<dbReference type="InterPro" id="IPR009014">
    <property type="entry name" value="Transketo_C/PFOR_II"/>
</dbReference>
<name>A0A9P1G4Z5_9DINO</name>
<evidence type="ECO:0000256" key="1">
    <source>
        <dbReference type="ARBA" id="ARBA00001964"/>
    </source>
</evidence>
<dbReference type="EMBL" id="CAMXCT030002757">
    <property type="protein sequence ID" value="CAL4787560.1"/>
    <property type="molecule type" value="Genomic_DNA"/>
</dbReference>
<feature type="compositionally biased region" description="Basic and acidic residues" evidence="5">
    <location>
        <begin position="39"/>
        <end position="58"/>
    </location>
</feature>
<dbReference type="GO" id="GO:0009083">
    <property type="term" value="P:branched-chain amino acid catabolic process"/>
    <property type="evidence" value="ECO:0007669"/>
    <property type="project" value="TreeGrafter"/>
</dbReference>
<keyword evidence="10" id="KW-1185">Reference proteome</keyword>
<evidence type="ECO:0000313" key="9">
    <source>
        <dbReference type="EMBL" id="CAL1153623.1"/>
    </source>
</evidence>
<reference evidence="8" key="1">
    <citation type="submission" date="2022-10" db="EMBL/GenBank/DDBJ databases">
        <authorList>
            <person name="Chen Y."/>
            <person name="Dougan E. K."/>
            <person name="Chan C."/>
            <person name="Rhodes N."/>
            <person name="Thang M."/>
        </authorList>
    </citation>
    <scope>NUCLEOTIDE SEQUENCE</scope>
</reference>
<accession>A0A9P1G4Z5</accession>
<dbReference type="EMBL" id="CAMXCT010002757">
    <property type="protein sequence ID" value="CAI4000248.1"/>
    <property type="molecule type" value="Genomic_DNA"/>
</dbReference>
<evidence type="ECO:0000256" key="5">
    <source>
        <dbReference type="SAM" id="MobiDB-lite"/>
    </source>
</evidence>
<reference evidence="9" key="2">
    <citation type="submission" date="2024-04" db="EMBL/GenBank/DDBJ databases">
        <authorList>
            <person name="Chen Y."/>
            <person name="Shah S."/>
            <person name="Dougan E. K."/>
            <person name="Thang M."/>
            <person name="Chan C."/>
        </authorList>
    </citation>
    <scope>NUCLEOTIDE SEQUENCE [LARGE SCALE GENOMIC DNA]</scope>
</reference>
<feature type="domain" description="Transketolase C-terminal" evidence="7">
    <location>
        <begin position="146"/>
        <end position="239"/>
    </location>
</feature>
<evidence type="ECO:0000313" key="8">
    <source>
        <dbReference type="EMBL" id="CAI4000248.1"/>
    </source>
</evidence>
<organism evidence="8">
    <name type="scientific">Cladocopium goreaui</name>
    <dbReference type="NCBI Taxonomy" id="2562237"/>
    <lineage>
        <taxon>Eukaryota</taxon>
        <taxon>Sar</taxon>
        <taxon>Alveolata</taxon>
        <taxon>Dinophyceae</taxon>
        <taxon>Suessiales</taxon>
        <taxon>Symbiodiniaceae</taxon>
        <taxon>Cladocopium</taxon>
    </lineage>
</organism>
<evidence type="ECO:0000259" key="6">
    <source>
        <dbReference type="Pfam" id="PF02779"/>
    </source>
</evidence>
<proteinExistence type="predicted"/>
<evidence type="ECO:0000313" key="10">
    <source>
        <dbReference type="Proteomes" id="UP001152797"/>
    </source>
</evidence>